<protein>
    <recommendedName>
        <fullName evidence="7">Glycerol dehydrogenase</fullName>
        <ecNumber evidence="6">1.1.1.6</ecNumber>
    </recommendedName>
</protein>
<comment type="similarity">
    <text evidence="1">Belongs to the iron-containing alcohol dehydrogenase family.</text>
</comment>
<dbReference type="SUPFAM" id="SSF56796">
    <property type="entry name" value="Dehydroquinate synthase-like"/>
    <property type="match status" value="1"/>
</dbReference>
<feature type="binding site" evidence="9">
    <location>
        <position position="200"/>
    </location>
    <ligand>
        <name>glycerol</name>
        <dbReference type="ChEBI" id="CHEBI:17754"/>
    </ligand>
</feature>
<keyword evidence="4 11" id="KW-0520">NAD</keyword>
<feature type="binding site" evidence="9">
    <location>
        <position position="285"/>
    </location>
    <ligand>
        <name>glycerol</name>
        <dbReference type="ChEBI" id="CHEBI:17754"/>
    </ligand>
</feature>
<evidence type="ECO:0000256" key="10">
    <source>
        <dbReference type="PIRSR" id="PIRSR000112-2"/>
    </source>
</evidence>
<dbReference type="PANTHER" id="PTHR43616:SF5">
    <property type="entry name" value="GLYCEROL DEHYDROGENASE 1"/>
    <property type="match status" value="1"/>
</dbReference>
<evidence type="ECO:0000313" key="14">
    <source>
        <dbReference type="Proteomes" id="UP000321567"/>
    </source>
</evidence>
<evidence type="ECO:0000256" key="4">
    <source>
        <dbReference type="ARBA" id="ARBA00023027"/>
    </source>
</evidence>
<evidence type="ECO:0000256" key="1">
    <source>
        <dbReference type="ARBA" id="ARBA00007358"/>
    </source>
</evidence>
<evidence type="ECO:0000256" key="5">
    <source>
        <dbReference type="ARBA" id="ARBA00037918"/>
    </source>
</evidence>
<feature type="domain" description="Alcohol dehydrogenase iron-type/glycerol dehydrogenase GldA" evidence="12">
    <location>
        <begin position="37"/>
        <end position="183"/>
    </location>
</feature>
<dbReference type="Gene3D" id="3.40.50.1970">
    <property type="match status" value="1"/>
</dbReference>
<proteinExistence type="inferred from homology"/>
<evidence type="ECO:0000259" key="12">
    <source>
        <dbReference type="Pfam" id="PF00465"/>
    </source>
</evidence>
<dbReference type="PIRSF" id="PIRSF000112">
    <property type="entry name" value="Glycerol_dehydrogenase"/>
    <property type="match status" value="1"/>
</dbReference>
<dbReference type="PROSITE" id="PS00913">
    <property type="entry name" value="ADH_IRON_1"/>
    <property type="match status" value="1"/>
</dbReference>
<dbReference type="PROSITE" id="PS00060">
    <property type="entry name" value="ADH_IRON_2"/>
    <property type="match status" value="1"/>
</dbReference>
<feature type="binding site" evidence="11">
    <location>
        <position position="154"/>
    </location>
    <ligand>
        <name>NAD(+)</name>
        <dbReference type="ChEBI" id="CHEBI:57540"/>
    </ligand>
</feature>
<evidence type="ECO:0000256" key="9">
    <source>
        <dbReference type="PIRSR" id="PIRSR000112-1"/>
    </source>
</evidence>
<dbReference type="NCBIfam" id="NF006941">
    <property type="entry name" value="PRK09423.1"/>
    <property type="match status" value="1"/>
</dbReference>
<gene>
    <name evidence="13" type="ORF">ROR02_14290</name>
</gene>
<keyword evidence="2 9" id="KW-0479">Metal-binding</keyword>
<evidence type="ECO:0000256" key="3">
    <source>
        <dbReference type="ARBA" id="ARBA00023002"/>
    </source>
</evidence>
<keyword evidence="3" id="KW-0560">Oxidoreductase</keyword>
<dbReference type="EMBL" id="BJZO01000032">
    <property type="protein sequence ID" value="GEO81298.1"/>
    <property type="molecule type" value="Genomic_DNA"/>
</dbReference>
<dbReference type="CDD" id="cd08170">
    <property type="entry name" value="GlyDH"/>
    <property type="match status" value="1"/>
</dbReference>
<accession>A0A512H790</accession>
<dbReference type="InterPro" id="IPR016205">
    <property type="entry name" value="Glycerol_DH"/>
</dbReference>
<comment type="pathway">
    <text evidence="5">Polyol metabolism; glycerol fermentation; glycerone phosphate from glycerol (oxidative route): step 1/2.</text>
</comment>
<evidence type="ECO:0000256" key="7">
    <source>
        <dbReference type="ARBA" id="ARBA00040132"/>
    </source>
</evidence>
<dbReference type="GO" id="GO:0046872">
    <property type="term" value="F:metal ion binding"/>
    <property type="evidence" value="ECO:0007669"/>
    <property type="project" value="UniProtKB-KW"/>
</dbReference>
<evidence type="ECO:0000256" key="11">
    <source>
        <dbReference type="PIRSR" id="PIRSR000112-3"/>
    </source>
</evidence>
<dbReference type="Pfam" id="PF00465">
    <property type="entry name" value="Fe-ADH"/>
    <property type="match status" value="1"/>
</dbReference>
<evidence type="ECO:0000256" key="6">
    <source>
        <dbReference type="ARBA" id="ARBA00039147"/>
    </source>
</evidence>
<sequence length="394" mass="40746">MSQWRWSGGGTLASLCSTLNQDQPGRDGSMASVLLAPRRYVQGDGAVHQIGTHAARLGRRALLIGGGRALAACETAVADSLGAVGLSLHVERFAGECCDREIERLAAVGRQEQADLVIAAGGGKVIDTGKAVALALALPIVVVPTIAATDAPCSTVVVVYAENGIFDRYVQVPHNPDCVLVDTGVIARAPVRTLVAGMGDALSTFWEADTCARSGRTNPLTGSQAPLRTALALARLCYDTLLEYGVQAKRAAETGGVTPALDAIVEANTLLSGLGFESGGLAGAHAIHNGLTRLPACHDRLHGEKVAFGTLVQLVMEGRPDAQVREVLGFCRSVGLPVCLADLGLARASRADIRAVAEAATAPGESIHAAWFTVTPERVEAAVWAADALARGTA</sequence>
<evidence type="ECO:0000256" key="2">
    <source>
        <dbReference type="ARBA" id="ARBA00022723"/>
    </source>
</evidence>
<evidence type="ECO:0000256" key="8">
    <source>
        <dbReference type="ARBA" id="ARBA00049006"/>
    </source>
</evidence>
<comment type="cofactor">
    <cofactor evidence="9">
        <name>Zn(2+)</name>
        <dbReference type="ChEBI" id="CHEBI:29105"/>
    </cofactor>
    <text evidence="9">Binds 1 zinc ion per subunit.</text>
</comment>
<comment type="catalytic activity">
    <reaction evidence="8">
        <text>glycerol + NAD(+) = dihydroxyacetone + NADH + H(+)</text>
        <dbReference type="Rhea" id="RHEA:13769"/>
        <dbReference type="ChEBI" id="CHEBI:15378"/>
        <dbReference type="ChEBI" id="CHEBI:16016"/>
        <dbReference type="ChEBI" id="CHEBI:17754"/>
        <dbReference type="ChEBI" id="CHEBI:57540"/>
        <dbReference type="ChEBI" id="CHEBI:57945"/>
        <dbReference type="EC" id="1.1.1.6"/>
    </reaction>
</comment>
<dbReference type="InterPro" id="IPR018211">
    <property type="entry name" value="ADH_Fe_CS"/>
</dbReference>
<dbReference type="Proteomes" id="UP000321567">
    <property type="component" value="Unassembled WGS sequence"/>
</dbReference>
<name>A0A512H790_9PROT</name>
<feature type="binding site" evidence="11">
    <location>
        <begin position="123"/>
        <end position="127"/>
    </location>
    <ligand>
        <name>NAD(+)</name>
        <dbReference type="ChEBI" id="CHEBI:57540"/>
    </ligand>
</feature>
<organism evidence="13 14">
    <name type="scientific">Pararhodospirillum oryzae</name>
    <dbReference type="NCBI Taxonomy" id="478448"/>
    <lineage>
        <taxon>Bacteria</taxon>
        <taxon>Pseudomonadati</taxon>
        <taxon>Pseudomonadota</taxon>
        <taxon>Alphaproteobacteria</taxon>
        <taxon>Rhodospirillales</taxon>
        <taxon>Rhodospirillaceae</taxon>
        <taxon>Pararhodospirillum</taxon>
    </lineage>
</organism>
<dbReference type="GO" id="GO:0008888">
    <property type="term" value="F:glycerol dehydrogenase (NAD+) activity"/>
    <property type="evidence" value="ECO:0007669"/>
    <property type="project" value="UniProtKB-EC"/>
</dbReference>
<keyword evidence="9" id="KW-0862">Zinc</keyword>
<feature type="binding site" evidence="9">
    <location>
        <position position="302"/>
    </location>
    <ligand>
        <name>glycerol</name>
        <dbReference type="ChEBI" id="CHEBI:17754"/>
    </ligand>
</feature>
<feature type="binding site" evidence="10">
    <location>
        <position position="150"/>
    </location>
    <ligand>
        <name>glycerol</name>
        <dbReference type="ChEBI" id="CHEBI:17754"/>
    </ligand>
</feature>
<reference evidence="13 14" key="1">
    <citation type="submission" date="2019-07" db="EMBL/GenBank/DDBJ databases">
        <title>Whole genome shotgun sequence of Rhodospirillum oryzae NBRC 107573.</title>
        <authorList>
            <person name="Hosoyama A."/>
            <person name="Uohara A."/>
            <person name="Ohji S."/>
            <person name="Ichikawa N."/>
        </authorList>
    </citation>
    <scope>NUCLEOTIDE SEQUENCE [LARGE SCALE GENOMIC DNA]</scope>
    <source>
        <strain evidence="13 14">NBRC 107573</strain>
    </source>
</reference>
<dbReference type="PANTHER" id="PTHR43616">
    <property type="entry name" value="GLYCEROL DEHYDROGENASE"/>
    <property type="match status" value="1"/>
</dbReference>
<comment type="caution">
    <text evidence="13">The sequence shown here is derived from an EMBL/GenBank/DDBJ whole genome shotgun (WGS) entry which is preliminary data.</text>
</comment>
<dbReference type="AlphaFoldDB" id="A0A512H790"/>
<dbReference type="EC" id="1.1.1.6" evidence="6"/>
<keyword evidence="14" id="KW-1185">Reference proteome</keyword>
<feature type="binding site" evidence="11">
    <location>
        <position position="160"/>
    </location>
    <ligand>
        <name>NAD(+)</name>
        <dbReference type="ChEBI" id="CHEBI:57540"/>
    </ligand>
</feature>
<dbReference type="Gene3D" id="1.20.1090.10">
    <property type="entry name" value="Dehydroquinate synthase-like - alpha domain"/>
    <property type="match status" value="1"/>
</dbReference>
<evidence type="ECO:0000313" key="13">
    <source>
        <dbReference type="EMBL" id="GEO81298.1"/>
    </source>
</evidence>
<dbReference type="InterPro" id="IPR001670">
    <property type="entry name" value="ADH_Fe/GldA"/>
</dbReference>